<dbReference type="STRING" id="1797995.A2242_02240"/>
<accession>A0A1F5SQ23</accession>
<dbReference type="PANTHER" id="PTHR33969">
    <property type="entry name" value="SEGREGATION AND CONDENSATION PROTEIN A"/>
    <property type="match status" value="1"/>
</dbReference>
<evidence type="ECO:0000313" key="3">
    <source>
        <dbReference type="Proteomes" id="UP000178925"/>
    </source>
</evidence>
<reference evidence="2 3" key="1">
    <citation type="journal article" date="2016" name="Nat. Commun.">
        <title>Thousands of microbial genomes shed light on interconnected biogeochemical processes in an aquifer system.</title>
        <authorList>
            <person name="Anantharaman K."/>
            <person name="Brown C.T."/>
            <person name="Hug L.A."/>
            <person name="Sharon I."/>
            <person name="Castelle C.J."/>
            <person name="Probst A.J."/>
            <person name="Thomas B.C."/>
            <person name="Singh A."/>
            <person name="Wilkins M.J."/>
            <person name="Karaoz U."/>
            <person name="Brodie E.L."/>
            <person name="Williams K.H."/>
            <person name="Hubbard S.S."/>
            <person name="Banfield J.F."/>
        </authorList>
    </citation>
    <scope>NUCLEOTIDE SEQUENCE [LARGE SCALE GENOMIC DNA]</scope>
</reference>
<evidence type="ECO:0000313" key="2">
    <source>
        <dbReference type="EMBL" id="OGF28818.1"/>
    </source>
</evidence>
<dbReference type="EMBL" id="MFGC01000006">
    <property type="protein sequence ID" value="OGF28818.1"/>
    <property type="molecule type" value="Genomic_DNA"/>
</dbReference>
<comment type="caution">
    <text evidence="2">The sequence shown here is derived from an EMBL/GenBank/DDBJ whole genome shotgun (WGS) entry which is preliminary data.</text>
</comment>
<evidence type="ECO:0000256" key="1">
    <source>
        <dbReference type="ARBA" id="ARBA00044777"/>
    </source>
</evidence>
<proteinExistence type="predicted"/>
<dbReference type="Pfam" id="PF02616">
    <property type="entry name" value="SMC_ScpA"/>
    <property type="match status" value="1"/>
</dbReference>
<name>A0A1F5SQ23_9BACT</name>
<gene>
    <name evidence="2" type="ORF">A2242_02240</name>
</gene>
<dbReference type="InterPro" id="IPR003768">
    <property type="entry name" value="ScpA"/>
</dbReference>
<dbReference type="Gene3D" id="1.10.10.580">
    <property type="entry name" value="Structural maintenance of chromosome 1. Chain E"/>
    <property type="match status" value="1"/>
</dbReference>
<dbReference type="AlphaFoldDB" id="A0A1F5SQ23"/>
<dbReference type="Gene3D" id="6.10.250.2410">
    <property type="match status" value="1"/>
</dbReference>
<protein>
    <recommendedName>
        <fullName evidence="1">Segregation and condensation protein A</fullName>
    </recommendedName>
</protein>
<organism evidence="2 3">
    <name type="scientific">Candidatus Falkowbacteria bacterium RIFOXYA2_FULL_47_9</name>
    <dbReference type="NCBI Taxonomy" id="1797995"/>
    <lineage>
        <taxon>Bacteria</taxon>
        <taxon>Candidatus Falkowiibacteriota</taxon>
    </lineage>
</organism>
<dbReference type="PANTHER" id="PTHR33969:SF2">
    <property type="entry name" value="SEGREGATION AND CONDENSATION PROTEIN A"/>
    <property type="match status" value="1"/>
</dbReference>
<dbReference type="InterPro" id="IPR023093">
    <property type="entry name" value="ScpA-like_C"/>
</dbReference>
<sequence length="232" mass="26584">MNITLEQFSGPLDLLLKMIEEEKLDITEISLAKVADQYIVYIEQNAAIDPDEVADFLVIAARLLLIKSKTLLPYLVRDDDEEEIQDFAQQLKIYKDFVEAAKRIEELFNRGAVMHSRDMLKLSEDEHLFYPPPNVSLGVLQANFVEIAERLRPAPILAEESIVKAVSIEERIADIKQALQKFEQLSFYKFIEKNTTRIDVIVSFIALLELVKQRGVSAEQRTLFSDITIGRI</sequence>
<dbReference type="Proteomes" id="UP000178925">
    <property type="component" value="Unassembled WGS sequence"/>
</dbReference>